<evidence type="ECO:0000256" key="6">
    <source>
        <dbReference type="ARBA" id="ARBA00031424"/>
    </source>
</evidence>
<dbReference type="CDD" id="cd00438">
    <property type="entry name" value="cupin_RmlC"/>
    <property type="match status" value="1"/>
</dbReference>
<name>A0ABU0II89_9HYPH</name>
<organism evidence="8 9">
    <name type="scientific">Rhizobium paknamense</name>
    <dbReference type="NCBI Taxonomy" id="1206817"/>
    <lineage>
        <taxon>Bacteria</taxon>
        <taxon>Pseudomonadati</taxon>
        <taxon>Pseudomonadota</taxon>
        <taxon>Alphaproteobacteria</taxon>
        <taxon>Hyphomicrobiales</taxon>
        <taxon>Rhizobiaceae</taxon>
        <taxon>Rhizobium/Agrobacterium group</taxon>
        <taxon>Rhizobium</taxon>
    </lineage>
</organism>
<accession>A0ABU0II89</accession>
<evidence type="ECO:0000256" key="7">
    <source>
        <dbReference type="ARBA" id="ARBA00033311"/>
    </source>
</evidence>
<gene>
    <name evidence="8" type="ORF">QO005_003281</name>
</gene>
<dbReference type="SUPFAM" id="SSF51182">
    <property type="entry name" value="RmlC-like cupins"/>
    <property type="match status" value="1"/>
</dbReference>
<keyword evidence="9" id="KW-1185">Reference proteome</keyword>
<dbReference type="InterPro" id="IPR014710">
    <property type="entry name" value="RmlC-like_jellyroll"/>
</dbReference>
<dbReference type="Pfam" id="PF00908">
    <property type="entry name" value="dTDP_sugar_isom"/>
    <property type="match status" value="1"/>
</dbReference>
<protein>
    <recommendedName>
        <fullName evidence="4">dTDP-4-dehydrorhamnose 3,5-epimerase</fullName>
        <ecNumber evidence="3">5.1.3.13</ecNumber>
    </recommendedName>
    <alternativeName>
        <fullName evidence="6">Thymidine diphospho-4-keto-rhamnose 3,5-epimerase</fullName>
    </alternativeName>
    <alternativeName>
        <fullName evidence="5">dTDP-4-keto-6-deoxyglucose 3,5-epimerase</fullName>
    </alternativeName>
    <alternativeName>
        <fullName evidence="7">dTDP-6-deoxy-D-xylo-4-hexulose 3,5-epimerase</fullName>
    </alternativeName>
</protein>
<dbReference type="PANTHER" id="PTHR21047:SF2">
    <property type="entry name" value="THYMIDINE DIPHOSPHO-4-KETO-RHAMNOSE 3,5-EPIMERASE"/>
    <property type="match status" value="1"/>
</dbReference>
<comment type="function">
    <text evidence="2">Catalyzes the epimerization of the C3' and C5'positions of dTDP-6-deoxy-D-xylo-4-hexulose, forming dTDP-6-deoxy-L-lyxo-4-hexulose.</text>
</comment>
<evidence type="ECO:0000313" key="9">
    <source>
        <dbReference type="Proteomes" id="UP001235269"/>
    </source>
</evidence>
<evidence type="ECO:0000256" key="2">
    <source>
        <dbReference type="ARBA" id="ARBA00001997"/>
    </source>
</evidence>
<dbReference type="Gene3D" id="2.60.120.10">
    <property type="entry name" value="Jelly Rolls"/>
    <property type="match status" value="1"/>
</dbReference>
<evidence type="ECO:0000256" key="1">
    <source>
        <dbReference type="ARBA" id="ARBA00001298"/>
    </source>
</evidence>
<evidence type="ECO:0000313" key="8">
    <source>
        <dbReference type="EMBL" id="MDQ0456936.1"/>
    </source>
</evidence>
<dbReference type="GO" id="GO:0008830">
    <property type="term" value="F:dTDP-4-dehydrorhamnose 3,5-epimerase activity"/>
    <property type="evidence" value="ECO:0007669"/>
    <property type="project" value="UniProtKB-EC"/>
</dbReference>
<comment type="caution">
    <text evidence="8">The sequence shown here is derived from an EMBL/GenBank/DDBJ whole genome shotgun (WGS) entry which is preliminary data.</text>
</comment>
<dbReference type="RefSeq" id="WP_307159121.1">
    <property type="nucleotide sequence ID" value="NZ_JAUSWH010000011.1"/>
</dbReference>
<dbReference type="PANTHER" id="PTHR21047">
    <property type="entry name" value="DTDP-6-DEOXY-D-GLUCOSE-3,5 EPIMERASE"/>
    <property type="match status" value="1"/>
</dbReference>
<dbReference type="EC" id="5.1.3.13" evidence="3"/>
<evidence type="ECO:0000256" key="5">
    <source>
        <dbReference type="ARBA" id="ARBA00029758"/>
    </source>
</evidence>
<dbReference type="InterPro" id="IPR000888">
    <property type="entry name" value="RmlC-like"/>
</dbReference>
<comment type="catalytic activity">
    <reaction evidence="1">
        <text>dTDP-4-dehydro-6-deoxy-alpha-D-glucose = dTDP-4-dehydro-beta-L-rhamnose</text>
        <dbReference type="Rhea" id="RHEA:16969"/>
        <dbReference type="ChEBI" id="CHEBI:57649"/>
        <dbReference type="ChEBI" id="CHEBI:62830"/>
        <dbReference type="EC" id="5.1.3.13"/>
    </reaction>
</comment>
<dbReference type="EMBL" id="JAUSWH010000011">
    <property type="protein sequence ID" value="MDQ0456936.1"/>
    <property type="molecule type" value="Genomic_DNA"/>
</dbReference>
<evidence type="ECO:0000256" key="3">
    <source>
        <dbReference type="ARBA" id="ARBA00012098"/>
    </source>
</evidence>
<keyword evidence="8" id="KW-0413">Isomerase</keyword>
<evidence type="ECO:0000256" key="4">
    <source>
        <dbReference type="ARBA" id="ARBA00019595"/>
    </source>
</evidence>
<reference evidence="8 9" key="1">
    <citation type="submission" date="2023-07" db="EMBL/GenBank/DDBJ databases">
        <title>Genomic Encyclopedia of Type Strains, Phase IV (KMG-IV): sequencing the most valuable type-strain genomes for metagenomic binning, comparative biology and taxonomic classification.</title>
        <authorList>
            <person name="Goeker M."/>
        </authorList>
    </citation>
    <scope>NUCLEOTIDE SEQUENCE [LARGE SCALE GENOMIC DNA]</scope>
    <source>
        <strain evidence="8 9">DSM 100301</strain>
    </source>
</reference>
<proteinExistence type="predicted"/>
<sequence>MSGRFIAEKLAIDGPVLLTRRRLGDERGHLSRLFCGEELLDHGWPGPVMQVNETGTGQAGTVRGLHFQHAPFGEWKLVTSLQGAIFDVAVDLRSGSPTFLQHVGVELSAENARSLLIPAGFAHGFQALTDAVRMVYVHSAPYRAEAEGGLSPLDAALGIAWPQPVSLMSDRDRSHPPITPEFEGLTP</sequence>
<dbReference type="InterPro" id="IPR011051">
    <property type="entry name" value="RmlC_Cupin_sf"/>
</dbReference>
<dbReference type="Proteomes" id="UP001235269">
    <property type="component" value="Unassembled WGS sequence"/>
</dbReference>